<evidence type="ECO:0000313" key="2">
    <source>
        <dbReference type="Proteomes" id="UP000544054"/>
    </source>
</evidence>
<keyword evidence="2" id="KW-1185">Reference proteome</keyword>
<dbReference type="EMBL" id="JABBGI010000002">
    <property type="protein sequence ID" value="NML68702.1"/>
    <property type="molecule type" value="Genomic_DNA"/>
</dbReference>
<organism evidence="1 2">
    <name type="scientific">Chryseobacterium antibioticum</name>
    <dbReference type="NCBI Taxonomy" id="2728847"/>
    <lineage>
        <taxon>Bacteria</taxon>
        <taxon>Pseudomonadati</taxon>
        <taxon>Bacteroidota</taxon>
        <taxon>Flavobacteriia</taxon>
        <taxon>Flavobacteriales</taxon>
        <taxon>Weeksellaceae</taxon>
        <taxon>Chryseobacterium group</taxon>
        <taxon>Chryseobacterium</taxon>
    </lineage>
</organism>
<name>A0A7Y0AK77_9FLAO</name>
<proteinExistence type="predicted"/>
<reference evidence="1 2" key="1">
    <citation type="submission" date="2020-04" db="EMBL/GenBank/DDBJ databases">
        <title>Chryseobacterium sp. RP-3-3 sp. nov., isolated from Jeju soil.</title>
        <authorList>
            <person name="Dahal R.H."/>
        </authorList>
    </citation>
    <scope>NUCLEOTIDE SEQUENCE [LARGE SCALE GENOMIC DNA]</scope>
    <source>
        <strain evidence="1 2">RP-3-3</strain>
    </source>
</reference>
<accession>A0A7Y0AK77</accession>
<dbReference type="AlphaFoldDB" id="A0A7Y0AK77"/>
<evidence type="ECO:0000313" key="1">
    <source>
        <dbReference type="EMBL" id="NML68702.1"/>
    </source>
</evidence>
<dbReference type="InterPro" id="IPR036691">
    <property type="entry name" value="Endo/exonu/phosph_ase_sf"/>
</dbReference>
<evidence type="ECO:0008006" key="3">
    <source>
        <dbReference type="Google" id="ProtNLM"/>
    </source>
</evidence>
<dbReference type="RefSeq" id="WP_169233268.1">
    <property type="nucleotide sequence ID" value="NZ_JABBGI010000002.1"/>
</dbReference>
<protein>
    <recommendedName>
        <fullName evidence="3">Endonuclease/exonuclease/phosphatase domain-containing protein</fullName>
    </recommendedName>
</protein>
<gene>
    <name evidence="1" type="ORF">HHL23_02660</name>
</gene>
<dbReference type="Proteomes" id="UP000544054">
    <property type="component" value="Unassembled WGS sequence"/>
</dbReference>
<sequence length="455" mass="48977">MARILYWNIEKFGINKINEPRAKRKRDGTLTIPPPQAGYRREVIRTTLIQNTPDIFVVVETSTGTGTPGTLITAGGETGSLFLLQQLRIWFPAPNDWRLVPPLRLGQGNVQEGISVFYNHANVQFTGPWGWQGGANPSDSVANIGPGNLVNYGINWAGALPLGNAPGGGNLINPGIPYCHLAGQWQFRGPVSGGVAPVLDFPNAFNRTPFLTTFWEPANGGRTIKLLSFHASPKKQQSADGTNQLSYIQEMTTNLAVNEVGVIVGDFNVDIFNTHFQPIAYDRLLGNFPGGVGYTRQINPTPNVWPDKGYVCTMMRSHNSARPWQTNGYPGYEYVIQDTFSSVDNVLTRYGGGTAVGPATNITIVNRVTGTTYNRDAPPIVGAPPGSLVYNSAMALNAGMPAAGLPSALALPPAGPAGHGGYVRGNIGAMTTFVGWNNYRRVRSTSDHMGLIVDV</sequence>
<comment type="caution">
    <text evidence="1">The sequence shown here is derived from an EMBL/GenBank/DDBJ whole genome shotgun (WGS) entry which is preliminary data.</text>
</comment>
<dbReference type="Gene3D" id="3.60.10.10">
    <property type="entry name" value="Endonuclease/exonuclease/phosphatase"/>
    <property type="match status" value="1"/>
</dbReference>
<dbReference type="SUPFAM" id="SSF56219">
    <property type="entry name" value="DNase I-like"/>
    <property type="match status" value="1"/>
</dbReference>